<reference evidence="2 3" key="1">
    <citation type="submission" date="2020-07" db="EMBL/GenBank/DDBJ databases">
        <title>Sequencing the genomes of 1000 actinobacteria strains.</title>
        <authorList>
            <person name="Klenk H.-P."/>
        </authorList>
    </citation>
    <scope>NUCLEOTIDE SEQUENCE [LARGE SCALE GENOMIC DNA]</scope>
    <source>
        <strain evidence="2 3">DSM 21350</strain>
    </source>
</reference>
<evidence type="ECO:0000313" key="2">
    <source>
        <dbReference type="EMBL" id="NYD41213.1"/>
    </source>
</evidence>
<keyword evidence="1" id="KW-0812">Transmembrane</keyword>
<organism evidence="2 3">
    <name type="scientific">Nocardioides panaciterrulae</name>
    <dbReference type="NCBI Taxonomy" id="661492"/>
    <lineage>
        <taxon>Bacteria</taxon>
        <taxon>Bacillati</taxon>
        <taxon>Actinomycetota</taxon>
        <taxon>Actinomycetes</taxon>
        <taxon>Propionibacteriales</taxon>
        <taxon>Nocardioidaceae</taxon>
        <taxon>Nocardioides</taxon>
    </lineage>
</organism>
<protein>
    <submittedName>
        <fullName evidence="2">Glucose dehydrogenase</fullName>
    </submittedName>
</protein>
<keyword evidence="1" id="KW-0472">Membrane</keyword>
<keyword evidence="1" id="KW-1133">Transmembrane helix</keyword>
<evidence type="ECO:0000256" key="1">
    <source>
        <dbReference type="SAM" id="Phobius"/>
    </source>
</evidence>
<keyword evidence="3" id="KW-1185">Reference proteome</keyword>
<comment type="caution">
    <text evidence="2">The sequence shown here is derived from an EMBL/GenBank/DDBJ whole genome shotgun (WGS) entry which is preliminary data.</text>
</comment>
<accession>A0A7Y9JAC1</accession>
<sequence>MDPRPDGSQFNQSPPPLLVAASLVAVEGLMLLVLAGLEIASFSTDRIGLGLTTSAFFLLYGVFLLWSAWSVSRLRSWARSPIVLSQLIALGMAWSLHSGGADWAAIGVGVVGVIALAGILHPASIDALADRPRD</sequence>
<feature type="transmembrane region" description="Helical" evidence="1">
    <location>
        <begin position="49"/>
        <end position="71"/>
    </location>
</feature>
<dbReference type="RefSeq" id="WP_179662986.1">
    <property type="nucleotide sequence ID" value="NZ_JACCBG010000001.1"/>
</dbReference>
<dbReference type="AlphaFoldDB" id="A0A7Y9JAC1"/>
<feature type="transmembrane region" description="Helical" evidence="1">
    <location>
        <begin position="103"/>
        <end position="125"/>
    </location>
</feature>
<dbReference type="EMBL" id="JACCBG010000001">
    <property type="protein sequence ID" value="NYD41213.1"/>
    <property type="molecule type" value="Genomic_DNA"/>
</dbReference>
<dbReference type="Proteomes" id="UP000535511">
    <property type="component" value="Unassembled WGS sequence"/>
</dbReference>
<evidence type="ECO:0000313" key="3">
    <source>
        <dbReference type="Proteomes" id="UP000535511"/>
    </source>
</evidence>
<name>A0A7Y9JAC1_9ACTN</name>
<gene>
    <name evidence="2" type="ORF">BJZ21_001296</name>
</gene>
<feature type="transmembrane region" description="Helical" evidence="1">
    <location>
        <begin position="17"/>
        <end position="37"/>
    </location>
</feature>
<proteinExistence type="predicted"/>